<evidence type="ECO:0000313" key="5">
    <source>
        <dbReference type="Proteomes" id="UP000503088"/>
    </source>
</evidence>
<reference evidence="4 5" key="1">
    <citation type="submission" date="2020-01" db="EMBL/GenBank/DDBJ databases">
        <authorList>
            <person name="Gulvik C.A."/>
            <person name="Batra D.G."/>
        </authorList>
    </citation>
    <scope>NUCLEOTIDE SEQUENCE [LARGE SCALE GENOMIC DNA]</scope>
    <source>
        <strain evidence="4 5">W9323</strain>
    </source>
</reference>
<keyword evidence="1 4" id="KW-0808">Transferase</keyword>
<protein>
    <submittedName>
        <fullName evidence="4">Sulfotransferase domain-containing protein</fullName>
    </submittedName>
</protein>
<proteinExistence type="predicted"/>
<dbReference type="AlphaFoldDB" id="A0A7D4BQY8"/>
<accession>A0A7D4BQY8</accession>
<keyword evidence="5" id="KW-1185">Reference proteome</keyword>
<dbReference type="RefSeq" id="WP_173223574.1">
    <property type="nucleotide sequence ID" value="NZ_CP048104.1"/>
</dbReference>
<evidence type="ECO:0000256" key="2">
    <source>
        <dbReference type="ARBA" id="ARBA00023180"/>
    </source>
</evidence>
<dbReference type="Gene3D" id="3.40.50.300">
    <property type="entry name" value="P-loop containing nucleotide triphosphate hydrolases"/>
    <property type="match status" value="1"/>
</dbReference>
<gene>
    <name evidence="4" type="ORF">GXN76_12280</name>
</gene>
<dbReference type="Proteomes" id="UP000503088">
    <property type="component" value="Chromosome"/>
</dbReference>
<evidence type="ECO:0000313" key="4">
    <source>
        <dbReference type="EMBL" id="QKG85171.1"/>
    </source>
</evidence>
<organism evidence="4 5">
    <name type="scientific">Kroppenstedtia pulmonis</name>
    <dbReference type="NCBI Taxonomy" id="1380685"/>
    <lineage>
        <taxon>Bacteria</taxon>
        <taxon>Bacillati</taxon>
        <taxon>Bacillota</taxon>
        <taxon>Bacilli</taxon>
        <taxon>Bacillales</taxon>
        <taxon>Thermoactinomycetaceae</taxon>
        <taxon>Kroppenstedtia</taxon>
    </lineage>
</organism>
<dbReference type="PANTHER" id="PTHR10605:SF56">
    <property type="entry name" value="BIFUNCTIONAL HEPARAN SULFATE N-DEACETYLASE_N-SULFOTRANSFERASE"/>
    <property type="match status" value="1"/>
</dbReference>
<dbReference type="Pfam" id="PF00685">
    <property type="entry name" value="Sulfotransfer_1"/>
    <property type="match status" value="1"/>
</dbReference>
<evidence type="ECO:0000259" key="3">
    <source>
        <dbReference type="Pfam" id="PF00685"/>
    </source>
</evidence>
<feature type="domain" description="Sulfotransferase" evidence="3">
    <location>
        <begin position="4"/>
        <end position="206"/>
    </location>
</feature>
<dbReference type="KEGG" id="kpul:GXN76_12280"/>
<keyword evidence="2" id="KW-0325">Glycoprotein</keyword>
<sequence>MTLPDFIIAGAQKCGTTSLYQYLTQNRNIVPAKKKEVHFFDIHYPRGLSWYKEKFPLNQRRKNRGFITGEASPYYLFHPHAAERAAQTLPQAKIIILLRNPVDRAFSHYHHQIRHGKETLSFEEAVHQEESRLHMERRKMLRDKSYNSNNYWRYSYLARGVYADQLKRWMTHFPSHQIMVIRSEDFYKNTNKILKKLTHFLGIPPHTPKQSKPYKSGSYEPMNPKTRQSLIQYFRPHNARLYKLLGRNMNWDQ</sequence>
<evidence type="ECO:0000256" key="1">
    <source>
        <dbReference type="ARBA" id="ARBA00022679"/>
    </source>
</evidence>
<dbReference type="GO" id="GO:0008146">
    <property type="term" value="F:sulfotransferase activity"/>
    <property type="evidence" value="ECO:0007669"/>
    <property type="project" value="InterPro"/>
</dbReference>
<dbReference type="InterPro" id="IPR000863">
    <property type="entry name" value="Sulfotransferase_dom"/>
</dbReference>
<dbReference type="PANTHER" id="PTHR10605">
    <property type="entry name" value="HEPARAN SULFATE SULFOTRANSFERASE"/>
    <property type="match status" value="1"/>
</dbReference>
<dbReference type="SUPFAM" id="SSF52540">
    <property type="entry name" value="P-loop containing nucleoside triphosphate hydrolases"/>
    <property type="match status" value="1"/>
</dbReference>
<dbReference type="EMBL" id="CP048104">
    <property type="protein sequence ID" value="QKG85171.1"/>
    <property type="molecule type" value="Genomic_DNA"/>
</dbReference>
<name>A0A7D4BQY8_9BACL</name>
<dbReference type="InterPro" id="IPR037359">
    <property type="entry name" value="NST/OST"/>
</dbReference>
<dbReference type="InterPro" id="IPR027417">
    <property type="entry name" value="P-loop_NTPase"/>
</dbReference>